<name>A0A4V2RIC1_SHIGR</name>
<dbReference type="GO" id="GO:0008757">
    <property type="term" value="F:S-adenosylmethionine-dependent methyltransferase activity"/>
    <property type="evidence" value="ECO:0007669"/>
    <property type="project" value="InterPro"/>
</dbReference>
<dbReference type="PANTHER" id="PTHR43464">
    <property type="entry name" value="METHYLTRANSFERASE"/>
    <property type="match status" value="1"/>
</dbReference>
<reference evidence="5 6" key="1">
    <citation type="submission" date="2019-03" db="EMBL/GenBank/DDBJ databases">
        <title>Genomic Encyclopedia of Type Strains, Phase IV (KMG-IV): sequencing the most valuable type-strain genomes for metagenomic binning, comparative biology and taxonomic classification.</title>
        <authorList>
            <person name="Goeker M."/>
        </authorList>
    </citation>
    <scope>NUCLEOTIDE SEQUENCE [LARGE SCALE GENOMIC DNA]</scope>
    <source>
        <strain evidence="5 6">DSM 18401</strain>
    </source>
</reference>
<dbReference type="SUPFAM" id="SSF53335">
    <property type="entry name" value="S-adenosyl-L-methionine-dependent methyltransferases"/>
    <property type="match status" value="1"/>
</dbReference>
<sequence length="246" mass="27906">METIESQRTFWNAWNAENREASVGEISRRQAEIVLDWLGKLDRDDLDIIEVGCGTGWLCPHLARFGRVTGTDLSDEVLRRAQLRWPHIKFIAGDFAALPLCEEAYDVVVSLEVLSHIADQPAFIARITRLLRPGGVLLLATQNRTVLTERCHVPPPQPGQLRNWVNRRELQHLLEAGFHVERLVSASPVAHKGLRRILAGRRLNNALRTIVGDRWRDLLERRDWGWTLMAMARKPGHRVAGQGCTG</sequence>
<accession>A0A4V2RIC1</accession>
<dbReference type="Gene3D" id="3.40.50.150">
    <property type="entry name" value="Vaccinia Virus protein VP39"/>
    <property type="match status" value="1"/>
</dbReference>
<evidence type="ECO:0000256" key="1">
    <source>
        <dbReference type="ARBA" id="ARBA00022603"/>
    </source>
</evidence>
<dbReference type="AlphaFoldDB" id="A0A4V2RIC1"/>
<evidence type="ECO:0000259" key="4">
    <source>
        <dbReference type="Pfam" id="PF08241"/>
    </source>
</evidence>
<comment type="caution">
    <text evidence="5">The sequence shown here is derived from an EMBL/GenBank/DDBJ whole genome shotgun (WGS) entry which is preliminary data.</text>
</comment>
<dbReference type="PANTHER" id="PTHR43464:SF19">
    <property type="entry name" value="UBIQUINONE BIOSYNTHESIS O-METHYLTRANSFERASE, MITOCHONDRIAL"/>
    <property type="match status" value="1"/>
</dbReference>
<keyword evidence="3" id="KW-0949">S-adenosyl-L-methionine</keyword>
<dbReference type="EMBL" id="SLVX01000009">
    <property type="protein sequence ID" value="TCN43720.1"/>
    <property type="molecule type" value="Genomic_DNA"/>
</dbReference>
<keyword evidence="2 5" id="KW-0808">Transferase</keyword>
<dbReference type="InterPro" id="IPR029063">
    <property type="entry name" value="SAM-dependent_MTases_sf"/>
</dbReference>
<evidence type="ECO:0000256" key="2">
    <source>
        <dbReference type="ARBA" id="ARBA00022679"/>
    </source>
</evidence>
<dbReference type="Proteomes" id="UP000295351">
    <property type="component" value="Unassembled WGS sequence"/>
</dbReference>
<keyword evidence="1 5" id="KW-0489">Methyltransferase</keyword>
<protein>
    <submittedName>
        <fullName evidence="5">Methyltransferase family protein</fullName>
    </submittedName>
</protein>
<organism evidence="5 6">
    <name type="scientific">Shinella granuli</name>
    <dbReference type="NCBI Taxonomy" id="323621"/>
    <lineage>
        <taxon>Bacteria</taxon>
        <taxon>Pseudomonadati</taxon>
        <taxon>Pseudomonadota</taxon>
        <taxon>Alphaproteobacteria</taxon>
        <taxon>Hyphomicrobiales</taxon>
        <taxon>Rhizobiaceae</taxon>
        <taxon>Shinella</taxon>
    </lineage>
</organism>
<gene>
    <name evidence="5" type="ORF">EV665_109105</name>
</gene>
<dbReference type="Pfam" id="PF08241">
    <property type="entry name" value="Methyltransf_11"/>
    <property type="match status" value="1"/>
</dbReference>
<evidence type="ECO:0000256" key="3">
    <source>
        <dbReference type="ARBA" id="ARBA00022691"/>
    </source>
</evidence>
<evidence type="ECO:0000313" key="6">
    <source>
        <dbReference type="Proteomes" id="UP000295351"/>
    </source>
</evidence>
<feature type="domain" description="Methyltransferase type 11" evidence="4">
    <location>
        <begin position="50"/>
        <end position="138"/>
    </location>
</feature>
<dbReference type="CDD" id="cd02440">
    <property type="entry name" value="AdoMet_MTases"/>
    <property type="match status" value="1"/>
</dbReference>
<proteinExistence type="predicted"/>
<keyword evidence="6" id="KW-1185">Reference proteome</keyword>
<evidence type="ECO:0000313" key="5">
    <source>
        <dbReference type="EMBL" id="TCN43720.1"/>
    </source>
</evidence>
<dbReference type="RefSeq" id="WP_245507733.1">
    <property type="nucleotide sequence ID" value="NZ_BAABEI010000004.1"/>
</dbReference>
<dbReference type="InterPro" id="IPR013216">
    <property type="entry name" value="Methyltransf_11"/>
</dbReference>
<dbReference type="GO" id="GO:0032259">
    <property type="term" value="P:methylation"/>
    <property type="evidence" value="ECO:0007669"/>
    <property type="project" value="UniProtKB-KW"/>
</dbReference>